<dbReference type="Pfam" id="PF08577">
    <property type="entry name" value="PI31_Prot_C"/>
    <property type="match status" value="1"/>
</dbReference>
<evidence type="ECO:0000256" key="2">
    <source>
        <dbReference type="ARBA" id="ARBA00006405"/>
    </source>
</evidence>
<dbReference type="GO" id="GO:0005737">
    <property type="term" value="C:cytoplasm"/>
    <property type="evidence" value="ECO:0007669"/>
    <property type="project" value="UniProtKB-SubCell"/>
</dbReference>
<dbReference type="InterPro" id="IPR013886">
    <property type="entry name" value="PI31_Prot_C"/>
</dbReference>
<evidence type="ECO:0000313" key="6">
    <source>
        <dbReference type="EMBL" id="VDL60692.1"/>
    </source>
</evidence>
<evidence type="ECO:0000256" key="1">
    <source>
        <dbReference type="ARBA" id="ARBA00004496"/>
    </source>
</evidence>
<feature type="region of interest" description="Disordered" evidence="4">
    <location>
        <begin position="205"/>
        <end position="234"/>
    </location>
</feature>
<dbReference type="STRING" id="6216.A0A158QF59"/>
<organism evidence="8">
    <name type="scientific">Hymenolepis diminuta</name>
    <name type="common">Rat tapeworm</name>
    <dbReference type="NCBI Taxonomy" id="6216"/>
    <lineage>
        <taxon>Eukaryota</taxon>
        <taxon>Metazoa</taxon>
        <taxon>Spiralia</taxon>
        <taxon>Lophotrochozoa</taxon>
        <taxon>Platyhelminthes</taxon>
        <taxon>Cestoda</taxon>
        <taxon>Eucestoda</taxon>
        <taxon>Cyclophyllidea</taxon>
        <taxon>Hymenolepididae</taxon>
        <taxon>Hymenolepis</taxon>
    </lineage>
</organism>
<dbReference type="Proteomes" id="UP000274504">
    <property type="component" value="Unassembled WGS sequence"/>
</dbReference>
<name>A0A158QF59_HYMDI</name>
<dbReference type="WBParaSite" id="HDID_0000837601-mRNA-1">
    <property type="protein sequence ID" value="HDID_0000837601-mRNA-1"/>
    <property type="gene ID" value="HDID_0000837601"/>
</dbReference>
<dbReference type="OrthoDB" id="68090at2759"/>
<dbReference type="AlphaFoldDB" id="A0A158QF59"/>
<dbReference type="EMBL" id="UYSG01011069">
    <property type="protein sequence ID" value="VDL60692.1"/>
    <property type="molecule type" value="Genomic_DNA"/>
</dbReference>
<dbReference type="PANTHER" id="PTHR13266">
    <property type="entry name" value="PROTEASOME INHIBITOR"/>
    <property type="match status" value="1"/>
</dbReference>
<dbReference type="GO" id="GO:0043161">
    <property type="term" value="P:proteasome-mediated ubiquitin-dependent protein catabolic process"/>
    <property type="evidence" value="ECO:0007669"/>
    <property type="project" value="InterPro"/>
</dbReference>
<sequence>MPGDKKCKLNAFGCSVLEYVINLHSNQTNGKRSAYLALLCHADLLSRGARLADNDQPGEVSLLPNNWAELDPIRISYKSPKVNGDGSDEHILQLTISQTDDNVFLNATNSTTDKFGHLELIGPAHDSFFPPDPNLRDYGRSDLDPLGGNDWTSPLGGTGGMVIDPTQALRRRPFGRISDRFPRGGLGGTVPPGARFDPIGPPIMPPRGIGPRGSQFNNPDPDSAIPPGWEDMYM</sequence>
<dbReference type="GO" id="GO:0004866">
    <property type="term" value="F:endopeptidase inhibitor activity"/>
    <property type="evidence" value="ECO:0007669"/>
    <property type="project" value="InterPro"/>
</dbReference>
<evidence type="ECO:0000256" key="4">
    <source>
        <dbReference type="SAM" id="MobiDB-lite"/>
    </source>
</evidence>
<evidence type="ECO:0000259" key="5">
    <source>
        <dbReference type="Pfam" id="PF08577"/>
    </source>
</evidence>
<comment type="similarity">
    <text evidence="2">Belongs to the proteasome inhibitor PI31 family.</text>
</comment>
<dbReference type="GO" id="GO:0070628">
    <property type="term" value="F:proteasome binding"/>
    <property type="evidence" value="ECO:0007669"/>
    <property type="project" value="InterPro"/>
</dbReference>
<evidence type="ECO:0000256" key="3">
    <source>
        <dbReference type="ARBA" id="ARBA00022490"/>
    </source>
</evidence>
<dbReference type="PANTHER" id="PTHR13266:SF1">
    <property type="entry name" value="PROTEASOME INHIBITOR PI31 SUBUNIT"/>
    <property type="match status" value="1"/>
</dbReference>
<reference evidence="6 7" key="2">
    <citation type="submission" date="2018-11" db="EMBL/GenBank/DDBJ databases">
        <authorList>
            <consortium name="Pathogen Informatics"/>
        </authorList>
    </citation>
    <scope>NUCLEOTIDE SEQUENCE [LARGE SCALE GENOMIC DNA]</scope>
</reference>
<proteinExistence type="inferred from homology"/>
<gene>
    <name evidence="6" type="ORF">HDID_LOCUS8374</name>
</gene>
<reference evidence="8" key="1">
    <citation type="submission" date="2016-04" db="UniProtKB">
        <authorList>
            <consortium name="WormBaseParasite"/>
        </authorList>
    </citation>
    <scope>IDENTIFICATION</scope>
</reference>
<evidence type="ECO:0000313" key="7">
    <source>
        <dbReference type="Proteomes" id="UP000274504"/>
    </source>
</evidence>
<feature type="domain" description="PI31 proteasome regulator C-terminal" evidence="5">
    <location>
        <begin position="138"/>
        <end position="201"/>
    </location>
</feature>
<accession>A0A158QF59</accession>
<dbReference type="InterPro" id="IPR045128">
    <property type="entry name" value="PI31-like"/>
</dbReference>
<protein>
    <submittedName>
        <fullName evidence="8">PI31_Prot_C domain-containing protein</fullName>
    </submittedName>
</protein>
<keyword evidence="3" id="KW-0963">Cytoplasm</keyword>
<evidence type="ECO:0000313" key="8">
    <source>
        <dbReference type="WBParaSite" id="HDID_0000837601-mRNA-1"/>
    </source>
</evidence>
<comment type="subcellular location">
    <subcellularLocation>
        <location evidence="1">Cytoplasm</location>
    </subcellularLocation>
</comment>